<keyword evidence="1" id="KW-0472">Membrane</keyword>
<dbReference type="Proteomes" id="UP000178276">
    <property type="component" value="Unassembled WGS sequence"/>
</dbReference>
<dbReference type="AlphaFoldDB" id="A0A1F5WEK7"/>
<organism evidence="2 3">
    <name type="scientific">Candidatus Giovannonibacteria bacterium RIFCSPHIGHO2_02_43_16</name>
    <dbReference type="NCBI Taxonomy" id="1798331"/>
    <lineage>
        <taxon>Bacteria</taxon>
        <taxon>Candidatus Giovannoniibacteriota</taxon>
    </lineage>
</organism>
<name>A0A1F5WEK7_9BACT</name>
<keyword evidence="1" id="KW-1133">Transmembrane helix</keyword>
<accession>A0A1F5WEK7</accession>
<protein>
    <recommendedName>
        <fullName evidence="4">DUF4446 domain-containing protein</fullName>
    </recommendedName>
</protein>
<dbReference type="Pfam" id="PF14584">
    <property type="entry name" value="DUF4446"/>
    <property type="match status" value="1"/>
</dbReference>
<sequence length="151" mass="17295">MTEQILIYISLAFGAIAIGWIVYFELRLRRVFGGRKASDLEDIMKEIVKELEDVDNFRGEMEKYLESVERRLRRSAQHVGVVRFNPFHDAGGDQSFSIAIMDEKKNGIVLSSLYGRETSRLYAKPLENASSRYKLSKEEEQAIGEALNKNS</sequence>
<proteinExistence type="predicted"/>
<feature type="transmembrane region" description="Helical" evidence="1">
    <location>
        <begin position="6"/>
        <end position="26"/>
    </location>
</feature>
<gene>
    <name evidence="2" type="ORF">A2W57_01940</name>
</gene>
<evidence type="ECO:0000256" key="1">
    <source>
        <dbReference type="SAM" id="Phobius"/>
    </source>
</evidence>
<evidence type="ECO:0008006" key="4">
    <source>
        <dbReference type="Google" id="ProtNLM"/>
    </source>
</evidence>
<comment type="caution">
    <text evidence="2">The sequence shown here is derived from an EMBL/GenBank/DDBJ whole genome shotgun (WGS) entry which is preliminary data.</text>
</comment>
<dbReference type="InterPro" id="IPR027981">
    <property type="entry name" value="DUF4446"/>
</dbReference>
<evidence type="ECO:0000313" key="3">
    <source>
        <dbReference type="Proteomes" id="UP000178276"/>
    </source>
</evidence>
<reference evidence="2 3" key="1">
    <citation type="journal article" date="2016" name="Nat. Commun.">
        <title>Thousands of microbial genomes shed light on interconnected biogeochemical processes in an aquifer system.</title>
        <authorList>
            <person name="Anantharaman K."/>
            <person name="Brown C.T."/>
            <person name="Hug L.A."/>
            <person name="Sharon I."/>
            <person name="Castelle C.J."/>
            <person name="Probst A.J."/>
            <person name="Thomas B.C."/>
            <person name="Singh A."/>
            <person name="Wilkins M.J."/>
            <person name="Karaoz U."/>
            <person name="Brodie E.L."/>
            <person name="Williams K.H."/>
            <person name="Hubbard S.S."/>
            <person name="Banfield J.F."/>
        </authorList>
    </citation>
    <scope>NUCLEOTIDE SEQUENCE [LARGE SCALE GENOMIC DNA]</scope>
</reference>
<keyword evidence="1" id="KW-0812">Transmembrane</keyword>
<evidence type="ECO:0000313" key="2">
    <source>
        <dbReference type="EMBL" id="OGF74010.1"/>
    </source>
</evidence>
<dbReference type="EMBL" id="MFHJ01000019">
    <property type="protein sequence ID" value="OGF74010.1"/>
    <property type="molecule type" value="Genomic_DNA"/>
</dbReference>
<dbReference type="STRING" id="1798331.A2W57_01940"/>